<dbReference type="Gene3D" id="3.90.190.20">
    <property type="entry name" value="Mur ligase, C-terminal domain"/>
    <property type="match status" value="1"/>
</dbReference>
<reference evidence="1" key="1">
    <citation type="submission" date="2018-05" db="EMBL/GenBank/DDBJ databases">
        <authorList>
            <person name="Lanie J.A."/>
            <person name="Ng W.-L."/>
            <person name="Kazmierczak K.M."/>
            <person name="Andrzejewski T.M."/>
            <person name="Davidsen T.M."/>
            <person name="Wayne K.J."/>
            <person name="Tettelin H."/>
            <person name="Glass J.I."/>
            <person name="Rusch D."/>
            <person name="Podicherti R."/>
            <person name="Tsui H.-C.T."/>
            <person name="Winkler M.E."/>
        </authorList>
    </citation>
    <scope>NUCLEOTIDE SEQUENCE</scope>
</reference>
<organism evidence="1">
    <name type="scientific">marine metagenome</name>
    <dbReference type="NCBI Taxonomy" id="408172"/>
    <lineage>
        <taxon>unclassified sequences</taxon>
        <taxon>metagenomes</taxon>
        <taxon>ecological metagenomes</taxon>
    </lineage>
</organism>
<evidence type="ECO:0000313" key="1">
    <source>
        <dbReference type="EMBL" id="SVE38688.1"/>
    </source>
</evidence>
<dbReference type="EMBL" id="UINC01213767">
    <property type="protein sequence ID" value="SVE38688.1"/>
    <property type="molecule type" value="Genomic_DNA"/>
</dbReference>
<dbReference type="InterPro" id="IPR036615">
    <property type="entry name" value="Mur_ligase_C_dom_sf"/>
</dbReference>
<dbReference type="AlphaFoldDB" id="A0A383D486"/>
<proteinExistence type="predicted"/>
<feature type="non-terminal residue" evidence="1">
    <location>
        <position position="1"/>
    </location>
</feature>
<name>A0A383D486_9ZZZZ</name>
<evidence type="ECO:0008006" key="2">
    <source>
        <dbReference type="Google" id="ProtNLM"/>
    </source>
</evidence>
<sequence>VDLVFTVGSRMLHLREALSPNRLGAHAGYASQIVAPVVFALGRGDVVLVKGSQGSNMAGVVEALRQASNNLDTVVATSSH</sequence>
<protein>
    <recommendedName>
        <fullName evidence="2">Mur ligase C-terminal domain-containing protein</fullName>
    </recommendedName>
</protein>
<accession>A0A383D486</accession>
<gene>
    <name evidence="1" type="ORF">METZ01_LOCUS491542</name>
</gene>
<dbReference type="GO" id="GO:0016881">
    <property type="term" value="F:acid-amino acid ligase activity"/>
    <property type="evidence" value="ECO:0007669"/>
    <property type="project" value="InterPro"/>
</dbReference>
<dbReference type="SUPFAM" id="SSF53244">
    <property type="entry name" value="MurD-like peptide ligases, peptide-binding domain"/>
    <property type="match status" value="1"/>
</dbReference>